<dbReference type="InterPro" id="IPR003593">
    <property type="entry name" value="AAA+_ATPase"/>
</dbReference>
<dbReference type="PANTHER" id="PTHR43335">
    <property type="entry name" value="ABC TRANSPORTER, ATP-BINDING PROTEIN"/>
    <property type="match status" value="1"/>
</dbReference>
<sequence length="311" mass="33586">MPDRPSPTPRDTRRPAAVRAEGLTWHHKSKLIVDDIHLNVPAGVVTGFLGANGAGKTTTLRLMLGLTAGGGRTTYFGRPLEEWRDPARIVGVVMGGVAGHPKHTLTAHLRMVAAGAGVPDNRVPEVIERVGLTGTADKRLETLSLGMAQRAGIAQALLGDPAVLFLDEPANGLDPHSIRWLRDTLRQLADEGKSVLVSSHLLAEMQQLADRVIVLARGRVVAETTIEELARLGSDVTLQSPRLSELAEPVKQLGGTFQLLDEGTAKIRGITRFQVGDLAAERGVPVHWLEEKAPSLEDYYLSVAEEEFRIS</sequence>
<feature type="domain" description="ABC transporter" evidence="5">
    <location>
        <begin position="18"/>
        <end position="242"/>
    </location>
</feature>
<evidence type="ECO:0000256" key="2">
    <source>
        <dbReference type="ARBA" id="ARBA00022448"/>
    </source>
</evidence>
<evidence type="ECO:0000259" key="5">
    <source>
        <dbReference type="PROSITE" id="PS50893"/>
    </source>
</evidence>
<keyword evidence="7" id="KW-1185">Reference proteome</keyword>
<dbReference type="Pfam" id="PF00005">
    <property type="entry name" value="ABC_tran"/>
    <property type="match status" value="1"/>
</dbReference>
<dbReference type="InterPro" id="IPR017871">
    <property type="entry name" value="ABC_transporter-like_CS"/>
</dbReference>
<organism evidence="6 7">
    <name type="scientific">Streptomyces albidochromogenes</name>
    <dbReference type="NCBI Taxonomy" id="329524"/>
    <lineage>
        <taxon>Bacteria</taxon>
        <taxon>Bacillati</taxon>
        <taxon>Actinomycetota</taxon>
        <taxon>Actinomycetes</taxon>
        <taxon>Kitasatosporales</taxon>
        <taxon>Streptomycetaceae</taxon>
        <taxon>Streptomyces</taxon>
    </lineage>
</organism>
<dbReference type="PROSITE" id="PS50893">
    <property type="entry name" value="ABC_TRANSPORTER_2"/>
    <property type="match status" value="1"/>
</dbReference>
<dbReference type="Proteomes" id="UP001598448">
    <property type="component" value="Unassembled WGS sequence"/>
</dbReference>
<accession>A0ABW6FK78</accession>
<evidence type="ECO:0000256" key="1">
    <source>
        <dbReference type="ARBA" id="ARBA00005417"/>
    </source>
</evidence>
<reference evidence="6 7" key="1">
    <citation type="submission" date="2024-09" db="EMBL/GenBank/DDBJ databases">
        <title>The Natural Products Discovery Center: Release of the First 8490 Sequenced Strains for Exploring Actinobacteria Biosynthetic Diversity.</title>
        <authorList>
            <person name="Kalkreuter E."/>
            <person name="Kautsar S.A."/>
            <person name="Yang D."/>
            <person name="Bader C.D."/>
            <person name="Teijaro C.N."/>
            <person name="Fluegel L."/>
            <person name="Davis C.M."/>
            <person name="Simpson J.R."/>
            <person name="Lauterbach L."/>
            <person name="Steele A.D."/>
            <person name="Gui C."/>
            <person name="Meng S."/>
            <person name="Li G."/>
            <person name="Viehrig K."/>
            <person name="Ye F."/>
            <person name="Su P."/>
            <person name="Kiefer A.F."/>
            <person name="Nichols A."/>
            <person name="Cepeda A.J."/>
            <person name="Yan W."/>
            <person name="Fan B."/>
            <person name="Jiang Y."/>
            <person name="Adhikari A."/>
            <person name="Zheng C.-J."/>
            <person name="Schuster L."/>
            <person name="Cowan T.M."/>
            <person name="Smanski M.J."/>
            <person name="Chevrette M.G."/>
            <person name="De Carvalho L.P.S."/>
            <person name="Shen B."/>
        </authorList>
    </citation>
    <scope>NUCLEOTIDE SEQUENCE [LARGE SCALE GENOMIC DNA]</scope>
    <source>
        <strain evidence="6 7">NPDC058348</strain>
    </source>
</reference>
<proteinExistence type="inferred from homology"/>
<dbReference type="InterPro" id="IPR027417">
    <property type="entry name" value="P-loop_NTPase"/>
</dbReference>
<keyword evidence="2" id="KW-0813">Transport</keyword>
<evidence type="ECO:0000313" key="7">
    <source>
        <dbReference type="Proteomes" id="UP001598448"/>
    </source>
</evidence>
<dbReference type="Gene3D" id="3.40.50.300">
    <property type="entry name" value="P-loop containing nucleotide triphosphate hydrolases"/>
    <property type="match status" value="1"/>
</dbReference>
<protein>
    <submittedName>
        <fullName evidence="6">ABC transporter ATP-binding protein</fullName>
    </submittedName>
</protein>
<gene>
    <name evidence="6" type="ORF">ACFWJN_08210</name>
</gene>
<name>A0ABW6FK78_9ACTN</name>
<keyword evidence="3" id="KW-0547">Nucleotide-binding</keyword>
<dbReference type="SUPFAM" id="SSF52540">
    <property type="entry name" value="P-loop containing nucleoside triphosphate hydrolases"/>
    <property type="match status" value="1"/>
</dbReference>
<dbReference type="EMBL" id="JBHXIJ010000037">
    <property type="protein sequence ID" value="MFD5098938.1"/>
    <property type="molecule type" value="Genomic_DNA"/>
</dbReference>
<dbReference type="PROSITE" id="PS00211">
    <property type="entry name" value="ABC_TRANSPORTER_1"/>
    <property type="match status" value="1"/>
</dbReference>
<comment type="caution">
    <text evidence="6">The sequence shown here is derived from an EMBL/GenBank/DDBJ whole genome shotgun (WGS) entry which is preliminary data.</text>
</comment>
<evidence type="ECO:0000313" key="6">
    <source>
        <dbReference type="EMBL" id="MFD5098938.1"/>
    </source>
</evidence>
<dbReference type="InterPro" id="IPR003439">
    <property type="entry name" value="ABC_transporter-like_ATP-bd"/>
</dbReference>
<dbReference type="PANTHER" id="PTHR43335:SF4">
    <property type="entry name" value="ABC TRANSPORTER, ATP-BINDING PROTEIN"/>
    <property type="match status" value="1"/>
</dbReference>
<dbReference type="RefSeq" id="WP_386710725.1">
    <property type="nucleotide sequence ID" value="NZ_JBHXIJ010000037.1"/>
</dbReference>
<evidence type="ECO:0000256" key="3">
    <source>
        <dbReference type="ARBA" id="ARBA00022741"/>
    </source>
</evidence>
<keyword evidence="4 6" id="KW-0067">ATP-binding</keyword>
<comment type="similarity">
    <text evidence="1">Belongs to the ABC transporter superfamily.</text>
</comment>
<dbReference type="SMART" id="SM00382">
    <property type="entry name" value="AAA"/>
    <property type="match status" value="1"/>
</dbReference>
<evidence type="ECO:0000256" key="4">
    <source>
        <dbReference type="ARBA" id="ARBA00022840"/>
    </source>
</evidence>
<dbReference type="GO" id="GO:0005524">
    <property type="term" value="F:ATP binding"/>
    <property type="evidence" value="ECO:0007669"/>
    <property type="project" value="UniProtKB-KW"/>
</dbReference>